<sequence length="329" mass="38134">MKFKINVGDFKNLSISNEIPKHLEEYHIPGSYIESYVAAFGSITLQYIKAGDFDFTYCISDAVSEDTLLYISTLNPSLLCFTSLKGTHQAYINSFGDLVFEKSQFNIFYTTTLQADILLKKDYRQIFIIIDYPINFFLYSLKFFPALESLKDQIESLQSVLVASKNLRLNAQCLDLIRKLIHSPFSESTKDFHIEIIKELMTRLLNLVVENGKWINSLQINELESIYTAKEFIDNNLPYHHSISFIARKAGINEQKLKQGFKAIFGMGLYAYYRNEILKIASMELEQTNKSIKQIALHNGYKDANNFSAAFKNKFGMTPKEWRKKKRRY</sequence>
<dbReference type="SMART" id="SM00342">
    <property type="entry name" value="HTH_ARAC"/>
    <property type="match status" value="1"/>
</dbReference>
<evidence type="ECO:0000313" key="6">
    <source>
        <dbReference type="Proteomes" id="UP000199031"/>
    </source>
</evidence>
<dbReference type="PROSITE" id="PS01124">
    <property type="entry name" value="HTH_ARAC_FAMILY_2"/>
    <property type="match status" value="1"/>
</dbReference>
<dbReference type="PRINTS" id="PR00032">
    <property type="entry name" value="HTHARAC"/>
</dbReference>
<organism evidence="5 6">
    <name type="scientific">Parafilimonas terrae</name>
    <dbReference type="NCBI Taxonomy" id="1465490"/>
    <lineage>
        <taxon>Bacteria</taxon>
        <taxon>Pseudomonadati</taxon>
        <taxon>Bacteroidota</taxon>
        <taxon>Chitinophagia</taxon>
        <taxon>Chitinophagales</taxon>
        <taxon>Chitinophagaceae</taxon>
        <taxon>Parafilimonas</taxon>
    </lineage>
</organism>
<keyword evidence="1" id="KW-0805">Transcription regulation</keyword>
<dbReference type="Gene3D" id="1.10.10.60">
    <property type="entry name" value="Homeodomain-like"/>
    <property type="match status" value="2"/>
</dbReference>
<dbReference type="AlphaFoldDB" id="A0A1I5XGL2"/>
<reference evidence="5 6" key="1">
    <citation type="submission" date="2016-10" db="EMBL/GenBank/DDBJ databases">
        <authorList>
            <person name="de Groot N.N."/>
        </authorList>
    </citation>
    <scope>NUCLEOTIDE SEQUENCE [LARGE SCALE GENOMIC DNA]</scope>
    <source>
        <strain evidence="5 6">DSM 28286</strain>
    </source>
</reference>
<evidence type="ECO:0000256" key="2">
    <source>
        <dbReference type="ARBA" id="ARBA00023125"/>
    </source>
</evidence>
<dbReference type="InterPro" id="IPR018060">
    <property type="entry name" value="HTH_AraC"/>
</dbReference>
<keyword evidence="6" id="KW-1185">Reference proteome</keyword>
<dbReference type="GO" id="GO:0043565">
    <property type="term" value="F:sequence-specific DNA binding"/>
    <property type="evidence" value="ECO:0007669"/>
    <property type="project" value="InterPro"/>
</dbReference>
<dbReference type="OrthoDB" id="2666928at2"/>
<evidence type="ECO:0000256" key="3">
    <source>
        <dbReference type="ARBA" id="ARBA00023163"/>
    </source>
</evidence>
<dbReference type="InterPro" id="IPR020449">
    <property type="entry name" value="Tscrpt_reg_AraC-type_HTH"/>
</dbReference>
<dbReference type="EMBL" id="FOXQ01000008">
    <property type="protein sequence ID" value="SFQ31064.1"/>
    <property type="molecule type" value="Genomic_DNA"/>
</dbReference>
<keyword evidence="2 5" id="KW-0238">DNA-binding</keyword>
<gene>
    <name evidence="5" type="ORF">SAMN05444277_108175</name>
</gene>
<dbReference type="PANTHER" id="PTHR47893">
    <property type="entry name" value="REGULATORY PROTEIN PCHR"/>
    <property type="match status" value="1"/>
</dbReference>
<name>A0A1I5XGL2_9BACT</name>
<dbReference type="SUPFAM" id="SSF46689">
    <property type="entry name" value="Homeodomain-like"/>
    <property type="match status" value="2"/>
</dbReference>
<dbReference type="InterPro" id="IPR009057">
    <property type="entry name" value="Homeodomain-like_sf"/>
</dbReference>
<proteinExistence type="predicted"/>
<dbReference type="Pfam" id="PF12833">
    <property type="entry name" value="HTH_18"/>
    <property type="match status" value="1"/>
</dbReference>
<keyword evidence="3" id="KW-0804">Transcription</keyword>
<dbReference type="RefSeq" id="WP_090659673.1">
    <property type="nucleotide sequence ID" value="NZ_FOXQ01000008.1"/>
</dbReference>
<feature type="domain" description="HTH araC/xylS-type" evidence="4">
    <location>
        <begin position="227"/>
        <end position="325"/>
    </location>
</feature>
<evidence type="ECO:0000259" key="4">
    <source>
        <dbReference type="PROSITE" id="PS01124"/>
    </source>
</evidence>
<dbReference type="STRING" id="1465490.SAMN05444277_108175"/>
<dbReference type="Proteomes" id="UP000199031">
    <property type="component" value="Unassembled WGS sequence"/>
</dbReference>
<accession>A0A1I5XGL2</accession>
<dbReference type="PANTHER" id="PTHR47893:SF1">
    <property type="entry name" value="REGULATORY PROTEIN PCHR"/>
    <property type="match status" value="1"/>
</dbReference>
<dbReference type="InterPro" id="IPR053142">
    <property type="entry name" value="PchR_regulatory_protein"/>
</dbReference>
<dbReference type="GO" id="GO:0003700">
    <property type="term" value="F:DNA-binding transcription factor activity"/>
    <property type="evidence" value="ECO:0007669"/>
    <property type="project" value="InterPro"/>
</dbReference>
<protein>
    <submittedName>
        <fullName evidence="5">AraC-type DNA-binding protein</fullName>
    </submittedName>
</protein>
<evidence type="ECO:0000256" key="1">
    <source>
        <dbReference type="ARBA" id="ARBA00023015"/>
    </source>
</evidence>
<evidence type="ECO:0000313" key="5">
    <source>
        <dbReference type="EMBL" id="SFQ31064.1"/>
    </source>
</evidence>